<evidence type="ECO:0000256" key="1">
    <source>
        <dbReference type="ARBA" id="ARBA00004401"/>
    </source>
</evidence>
<dbReference type="GO" id="GO:0005886">
    <property type="term" value="C:plasma membrane"/>
    <property type="evidence" value="ECO:0007669"/>
    <property type="project" value="UniProtKB-SubCell"/>
</dbReference>
<evidence type="ECO:0000256" key="8">
    <source>
        <dbReference type="SAM" id="Phobius"/>
    </source>
</evidence>
<sequence>MYSLIHKHKRLVALLVGLASFSFFLWLFFQGGVKEFFSSSSCVAKVNSECISLRDYRRELMRYSRFLEDKNLEQSVKKTVLESLIVQELLYQKAKEQGLLASPMEVKEVISSDPSFQENGTFNLQKYKDTLLKVGMEPYEYEEYIKRLLSIQKLLRLISNAVYMTPVEEEINIKVHSTLLSGRLYLITPQTVRIDYKPSEEEILNYYKQHQEEFKSEPTKVIRVWRVKDKKVAQSIYEDLKSGKEVQGFEELQLPKDSQRLSQNLLGEVQKLSQKGQFTFTREGEDYVIIKLEDVKEGTQDFQEVKQKVAERLFQEKLKDLLKQKAEEYTKQLKASKEIDLRFLSFSKASISQISSILRLKDKDVVELIFSKEKVFGPYEMLNGYGVIVVENREQSIPKDRDAIIKEVLSLKSESVIDRYIDYLRKNSKISINKELLGIE</sequence>
<dbReference type="OrthoDB" id="9788030at2"/>
<keyword evidence="4 8" id="KW-1133">Transmembrane helix</keyword>
<evidence type="ECO:0000313" key="11">
    <source>
        <dbReference type="Proteomes" id="UP000189810"/>
    </source>
</evidence>
<comment type="subcellular location">
    <subcellularLocation>
        <location evidence="1">Cell membrane</location>
        <topology evidence="1">Single-pass type II membrane protein</topology>
    </subcellularLocation>
</comment>
<evidence type="ECO:0000256" key="2">
    <source>
        <dbReference type="ARBA" id="ARBA00022475"/>
    </source>
</evidence>
<evidence type="ECO:0000256" key="7">
    <source>
        <dbReference type="ARBA" id="ARBA00038408"/>
    </source>
</evidence>
<dbReference type="PANTHER" id="PTHR47529">
    <property type="entry name" value="PEPTIDYL-PROLYL CIS-TRANS ISOMERASE D"/>
    <property type="match status" value="1"/>
</dbReference>
<gene>
    <name evidence="10" type="ORF">SAMN05444391_0100</name>
</gene>
<organism evidence="10 11">
    <name type="scientific">Thermocrinis minervae</name>
    <dbReference type="NCBI Taxonomy" id="381751"/>
    <lineage>
        <taxon>Bacteria</taxon>
        <taxon>Pseudomonadati</taxon>
        <taxon>Aquificota</taxon>
        <taxon>Aquificia</taxon>
        <taxon>Aquificales</taxon>
        <taxon>Aquificaceae</taxon>
        <taxon>Thermocrinis</taxon>
    </lineage>
</organism>
<keyword evidence="3 8" id="KW-0812">Transmembrane</keyword>
<evidence type="ECO:0000256" key="3">
    <source>
        <dbReference type="ARBA" id="ARBA00022692"/>
    </source>
</evidence>
<dbReference type="Proteomes" id="UP000189810">
    <property type="component" value="Chromosome I"/>
</dbReference>
<dbReference type="GO" id="GO:0003755">
    <property type="term" value="F:peptidyl-prolyl cis-trans isomerase activity"/>
    <property type="evidence" value="ECO:0007669"/>
    <property type="project" value="InterPro"/>
</dbReference>
<evidence type="ECO:0000256" key="6">
    <source>
        <dbReference type="ARBA" id="ARBA00023186"/>
    </source>
</evidence>
<feature type="transmembrane region" description="Helical" evidence="8">
    <location>
        <begin position="12"/>
        <end position="29"/>
    </location>
</feature>
<dbReference type="InterPro" id="IPR027304">
    <property type="entry name" value="Trigger_fact/SurA_dom_sf"/>
</dbReference>
<dbReference type="Gene3D" id="1.10.4030.10">
    <property type="entry name" value="Porin chaperone SurA, peptide-binding domain"/>
    <property type="match status" value="1"/>
</dbReference>
<keyword evidence="5 8" id="KW-0472">Membrane</keyword>
<keyword evidence="11" id="KW-1185">Reference proteome</keyword>
<dbReference type="SUPFAM" id="SSF109998">
    <property type="entry name" value="Triger factor/SurA peptide-binding domain-like"/>
    <property type="match status" value="1"/>
</dbReference>
<evidence type="ECO:0000256" key="4">
    <source>
        <dbReference type="ARBA" id="ARBA00022989"/>
    </source>
</evidence>
<keyword evidence="6" id="KW-0143">Chaperone</keyword>
<feature type="domain" description="PpiC" evidence="9">
    <location>
        <begin position="198"/>
        <end position="307"/>
    </location>
</feature>
<evidence type="ECO:0000259" key="9">
    <source>
        <dbReference type="Pfam" id="PF13145"/>
    </source>
</evidence>
<keyword evidence="10" id="KW-0413">Isomerase</keyword>
<protein>
    <submittedName>
        <fullName evidence="10">Peptidyl-prolyl cis-trans isomerase D</fullName>
    </submittedName>
</protein>
<dbReference type="Pfam" id="PF13624">
    <property type="entry name" value="SurA_N_3"/>
    <property type="match status" value="1"/>
</dbReference>
<accession>A0A1M6Q6Z3</accession>
<name>A0A1M6Q6Z3_9AQUI</name>
<comment type="similarity">
    <text evidence="7">Belongs to the PpiD chaperone family.</text>
</comment>
<dbReference type="RefSeq" id="WP_079653311.1">
    <property type="nucleotide sequence ID" value="NZ_LT670846.1"/>
</dbReference>
<reference evidence="10 11" key="1">
    <citation type="submission" date="2016-11" db="EMBL/GenBank/DDBJ databases">
        <authorList>
            <person name="Jaros S."/>
            <person name="Januszkiewicz K."/>
            <person name="Wedrychowicz H."/>
        </authorList>
    </citation>
    <scope>NUCLEOTIDE SEQUENCE [LARGE SCALE GENOMIC DNA]</scope>
    <source>
        <strain evidence="10 11">DSM 19557</strain>
    </source>
</reference>
<dbReference type="EMBL" id="LT670846">
    <property type="protein sequence ID" value="SHK15896.1"/>
    <property type="molecule type" value="Genomic_DNA"/>
</dbReference>
<evidence type="ECO:0000256" key="5">
    <source>
        <dbReference type="ARBA" id="ARBA00023136"/>
    </source>
</evidence>
<evidence type="ECO:0000313" key="10">
    <source>
        <dbReference type="EMBL" id="SHK15896.1"/>
    </source>
</evidence>
<dbReference type="InterPro" id="IPR000297">
    <property type="entry name" value="PPIase_PpiC"/>
</dbReference>
<keyword evidence="2" id="KW-1003">Cell membrane</keyword>
<dbReference type="Pfam" id="PF13145">
    <property type="entry name" value="Rotamase_2"/>
    <property type="match status" value="1"/>
</dbReference>
<dbReference type="STRING" id="381751.SAMN05444391_0100"/>
<dbReference type="PANTHER" id="PTHR47529:SF1">
    <property type="entry name" value="PERIPLASMIC CHAPERONE PPID"/>
    <property type="match status" value="1"/>
</dbReference>
<dbReference type="InterPro" id="IPR052029">
    <property type="entry name" value="PpiD_chaperone"/>
</dbReference>
<proteinExistence type="inferred from homology"/>
<dbReference type="AlphaFoldDB" id="A0A1M6Q6Z3"/>